<keyword evidence="4" id="KW-1185">Reference proteome</keyword>
<comment type="caution">
    <text evidence="2">The sequence shown here is derived from an EMBL/GenBank/DDBJ whole genome shotgun (WGS) entry which is preliminary data.</text>
</comment>
<feature type="transmembrane region" description="Helical" evidence="1">
    <location>
        <begin position="42"/>
        <end position="62"/>
    </location>
</feature>
<organism evidence="2 4">
    <name type="scientific">Nephila pilipes</name>
    <name type="common">Giant wood spider</name>
    <name type="synonym">Nephila maculata</name>
    <dbReference type="NCBI Taxonomy" id="299642"/>
    <lineage>
        <taxon>Eukaryota</taxon>
        <taxon>Metazoa</taxon>
        <taxon>Ecdysozoa</taxon>
        <taxon>Arthropoda</taxon>
        <taxon>Chelicerata</taxon>
        <taxon>Arachnida</taxon>
        <taxon>Araneae</taxon>
        <taxon>Araneomorphae</taxon>
        <taxon>Entelegynae</taxon>
        <taxon>Araneoidea</taxon>
        <taxon>Nephilidae</taxon>
        <taxon>Nephila</taxon>
    </lineage>
</organism>
<evidence type="ECO:0000313" key="2">
    <source>
        <dbReference type="EMBL" id="GFT19805.1"/>
    </source>
</evidence>
<keyword evidence="1" id="KW-0472">Membrane</keyword>
<feature type="transmembrane region" description="Helical" evidence="1">
    <location>
        <begin position="74"/>
        <end position="93"/>
    </location>
</feature>
<dbReference type="OrthoDB" id="6450635at2759"/>
<evidence type="ECO:0000313" key="4">
    <source>
        <dbReference type="Proteomes" id="UP000887013"/>
    </source>
</evidence>
<gene>
    <name evidence="2" type="primary">AVEN_144206_1</name>
    <name evidence="2" type="ORF">NPIL_385991</name>
    <name evidence="3" type="ORF">NPIL_550761</name>
</gene>
<feature type="transmembrane region" description="Helical" evidence="1">
    <location>
        <begin position="145"/>
        <end position="165"/>
    </location>
</feature>
<dbReference type="Proteomes" id="UP000887013">
    <property type="component" value="Unassembled WGS sequence"/>
</dbReference>
<keyword evidence="1" id="KW-1133">Transmembrane helix</keyword>
<accession>A0A8X6NKI9</accession>
<evidence type="ECO:0008006" key="5">
    <source>
        <dbReference type="Google" id="ProtNLM"/>
    </source>
</evidence>
<evidence type="ECO:0000313" key="3">
    <source>
        <dbReference type="EMBL" id="GFU35282.1"/>
    </source>
</evidence>
<keyword evidence="1" id="KW-0812">Transmembrane</keyword>
<sequence>MYIEACPFEKFTIEKQGSILRRISKLENALNLTQNVFSLPSFLISISYFCTCITLLAVILFIKMEVSSYMHFEFVSLLFNSSCGLVAIIWEVGNVPIEAENFKKAFRRKFHQKLLCENKVGEVLIETHPIDTSDFVLSGCNIIHFHRNSILALAGTILTYTVLLLSKN</sequence>
<proteinExistence type="predicted"/>
<name>A0A8X6NKI9_NEPPI</name>
<dbReference type="EMBL" id="BMAW01010662">
    <property type="protein sequence ID" value="GFT19805.1"/>
    <property type="molecule type" value="Genomic_DNA"/>
</dbReference>
<protein>
    <recommendedName>
        <fullName evidence="5">Gustatory receptor</fullName>
    </recommendedName>
</protein>
<dbReference type="AlphaFoldDB" id="A0A8X6NKI9"/>
<dbReference type="EMBL" id="BMAW01034447">
    <property type="protein sequence ID" value="GFU35282.1"/>
    <property type="molecule type" value="Genomic_DNA"/>
</dbReference>
<evidence type="ECO:0000256" key="1">
    <source>
        <dbReference type="SAM" id="Phobius"/>
    </source>
</evidence>
<reference evidence="2" key="1">
    <citation type="submission" date="2020-08" db="EMBL/GenBank/DDBJ databases">
        <title>Multicomponent nature underlies the extraordinary mechanical properties of spider dragline silk.</title>
        <authorList>
            <person name="Kono N."/>
            <person name="Nakamura H."/>
            <person name="Mori M."/>
            <person name="Yoshida Y."/>
            <person name="Ohtoshi R."/>
            <person name="Malay A.D."/>
            <person name="Moran D.A.P."/>
            <person name="Tomita M."/>
            <person name="Numata K."/>
            <person name="Arakawa K."/>
        </authorList>
    </citation>
    <scope>NUCLEOTIDE SEQUENCE</scope>
</reference>